<dbReference type="Gene3D" id="1.20.1070.10">
    <property type="entry name" value="Rhodopsin 7-helix transmembrane proteins"/>
    <property type="match status" value="1"/>
</dbReference>
<dbReference type="GO" id="GO:0016020">
    <property type="term" value="C:membrane"/>
    <property type="evidence" value="ECO:0007669"/>
    <property type="project" value="UniProtKB-SubCell"/>
</dbReference>
<dbReference type="PROSITE" id="PS50958">
    <property type="entry name" value="SMB_2"/>
    <property type="match status" value="2"/>
</dbReference>
<comment type="subcellular location">
    <subcellularLocation>
        <location evidence="1">Membrane</location>
        <topology evidence="1">Multi-pass membrane protein</topology>
    </subcellularLocation>
</comment>
<accession>A0AAV2RT22</accession>
<sequence length="1033" mass="116534">MSQTMSSQIRLVYIYICCYCCYFSEASVEVEIKDISNTTSSCHPLDSCEPLPAEGPVAGHNRTCRCDRLCVVYGDCCRDAEVYDAETQRHIAQAHRCMNLIEYDNIYIRTQCQEGWQDDLGKELCDRAQVGFIRQNVALDLPVTSLQTGITYANIHCAICNDDIGNLTRWQPRLECGDLPQNYPRKEVKKNLYYRTEREAWELILISGEGHFGSKTCEVLPEAPKSVIGLLRPCERTEASCSANWTDPHTQELCLNHMARVYAGNGDSYRNRFCAICNYIKESDTTCEEPVFDLLRAFGFTLGRFATNGFSTLLDWDTLFEENLPIETKIFVKTENGPVEHFENKLDSYSTGLTEIADLPEKTHGQINSNTSCHPLDSCEPLPAGGQETGHSRTCRCDSLCAVYGDCCMDAEEYKANIQSRNVLAHSCVSLVEYNNIYIRGQCRDGWQGEREIELCNRAEVKYIRKNISLDLPITSLHTGITYANIYCAICNEDISSLSRWLPRLECNELPQNYPKEEVRKNLHYSNEIQTWVITLNREVEYDIEVTCVMNPEAPESVKALLRPCEITKAYCAANWTDSHTQQLCLNHMARVYTGTGESYRNRFCAICDNIKENHITCEKPLSVGYRSFDFDIARFATNGYSTLLNWATLFEENLPTEKVTNGSVERIDKNRDSYTVVVSKLPDLLGNSNVSEVEECISLKNGNKLCRMKELDNSTVILSIVSFSCLLLSSVCLIIHLIVFFIVPDLKNLSGKNLASYSIALLAADVTLILGYFGEPGDIECFIIAILKYYFFLASFFWLVIMSSEICWTIRQSTKQLRIRKGSQRQKFLTYTVCGWLLPIPPLCMAVIVDTLDTNYLNGFPLGMIPEFGKLNCWFGQPQALLVFFGAPLALTMFLCTFSFIYSARVVYQTKSTVRKSSSSHHKAFMLYIRLALLSGITWISGLVAASVNIVALKYVVVVLNAPQGLFILLAFTFTDKVRDGLQAKFSRWRCCLFHGCCCCSDSESVCGDKSTVSRKISDSSQPSADTQTSSV</sequence>
<dbReference type="GO" id="GO:0004930">
    <property type="term" value="F:G protein-coupled receptor activity"/>
    <property type="evidence" value="ECO:0007669"/>
    <property type="project" value="InterPro"/>
</dbReference>
<feature type="transmembrane region" description="Helical" evidence="7">
    <location>
        <begin position="953"/>
        <end position="976"/>
    </location>
</feature>
<evidence type="ECO:0000256" key="6">
    <source>
        <dbReference type="SAM" id="MobiDB-lite"/>
    </source>
</evidence>
<evidence type="ECO:0000259" key="9">
    <source>
        <dbReference type="PROSITE" id="PS50958"/>
    </source>
</evidence>
<protein>
    <recommendedName>
        <fullName evidence="12">G-protein coupled receptors family 2 profile 2 domain-containing protein</fullName>
    </recommendedName>
</protein>
<feature type="transmembrane region" description="Helical" evidence="7">
    <location>
        <begin position="787"/>
        <end position="809"/>
    </location>
</feature>
<evidence type="ECO:0000256" key="1">
    <source>
        <dbReference type="ARBA" id="ARBA00004141"/>
    </source>
</evidence>
<feature type="transmembrane region" description="Helical" evidence="7">
    <location>
        <begin position="755"/>
        <end position="775"/>
    </location>
</feature>
<evidence type="ECO:0000256" key="4">
    <source>
        <dbReference type="ARBA" id="ARBA00023136"/>
    </source>
</evidence>
<feature type="domain" description="G-protein coupled receptors family 2 profile 2" evidence="8">
    <location>
        <begin position="719"/>
        <end position="977"/>
    </location>
</feature>
<dbReference type="InterPro" id="IPR017981">
    <property type="entry name" value="GPCR_2-like_7TM"/>
</dbReference>
<feature type="transmembrane region" description="Helical" evidence="7">
    <location>
        <begin position="829"/>
        <end position="850"/>
    </location>
</feature>
<keyword evidence="2 7" id="KW-0812">Transmembrane</keyword>
<feature type="domain" description="SMB" evidence="9">
    <location>
        <begin position="369"/>
        <end position="419"/>
    </location>
</feature>
<gene>
    <name evidence="10" type="ORF">MNOR_LOCUS28357</name>
</gene>
<evidence type="ECO:0000256" key="3">
    <source>
        <dbReference type="ARBA" id="ARBA00022989"/>
    </source>
</evidence>
<evidence type="ECO:0008006" key="12">
    <source>
        <dbReference type="Google" id="ProtNLM"/>
    </source>
</evidence>
<dbReference type="Proteomes" id="UP001497623">
    <property type="component" value="Unassembled WGS sequence"/>
</dbReference>
<dbReference type="AlphaFoldDB" id="A0AAV2RT22"/>
<organism evidence="10 11">
    <name type="scientific">Meganyctiphanes norvegica</name>
    <name type="common">Northern krill</name>
    <name type="synonym">Thysanopoda norvegica</name>
    <dbReference type="NCBI Taxonomy" id="48144"/>
    <lineage>
        <taxon>Eukaryota</taxon>
        <taxon>Metazoa</taxon>
        <taxon>Ecdysozoa</taxon>
        <taxon>Arthropoda</taxon>
        <taxon>Crustacea</taxon>
        <taxon>Multicrustacea</taxon>
        <taxon>Malacostraca</taxon>
        <taxon>Eumalacostraca</taxon>
        <taxon>Eucarida</taxon>
        <taxon>Euphausiacea</taxon>
        <taxon>Euphausiidae</taxon>
        <taxon>Meganyctiphanes</taxon>
    </lineage>
</organism>
<dbReference type="InterPro" id="IPR053231">
    <property type="entry name" value="GPCR_LN-TM7"/>
</dbReference>
<dbReference type="EMBL" id="CAXKWB010031135">
    <property type="protein sequence ID" value="CAL4139132.1"/>
    <property type="molecule type" value="Genomic_DNA"/>
</dbReference>
<evidence type="ECO:0000256" key="2">
    <source>
        <dbReference type="ARBA" id="ARBA00022692"/>
    </source>
</evidence>
<evidence type="ECO:0000313" key="10">
    <source>
        <dbReference type="EMBL" id="CAL4139132.1"/>
    </source>
</evidence>
<evidence type="ECO:0000313" key="11">
    <source>
        <dbReference type="Proteomes" id="UP001497623"/>
    </source>
</evidence>
<name>A0AAV2RT22_MEGNR</name>
<dbReference type="Pfam" id="PF00002">
    <property type="entry name" value="7tm_2"/>
    <property type="match status" value="1"/>
</dbReference>
<feature type="domain" description="SMB" evidence="9">
    <location>
        <begin position="38"/>
        <end position="88"/>
    </location>
</feature>
<keyword evidence="4 7" id="KW-0472">Membrane</keyword>
<evidence type="ECO:0000256" key="5">
    <source>
        <dbReference type="ARBA" id="ARBA00023157"/>
    </source>
</evidence>
<feature type="compositionally biased region" description="Polar residues" evidence="6">
    <location>
        <begin position="1020"/>
        <end position="1033"/>
    </location>
</feature>
<dbReference type="PROSITE" id="PS50261">
    <property type="entry name" value="G_PROTEIN_RECEP_F2_4"/>
    <property type="match status" value="1"/>
</dbReference>
<keyword evidence="11" id="KW-1185">Reference proteome</keyword>
<keyword evidence="5" id="KW-1015">Disulfide bond</keyword>
<dbReference type="CDD" id="cd15039">
    <property type="entry name" value="7tmB3_Methuselah-like"/>
    <property type="match status" value="1"/>
</dbReference>
<dbReference type="PANTHER" id="PTHR45902">
    <property type="entry name" value="LATROPHILIN RECEPTOR-LIKE PROTEIN A"/>
    <property type="match status" value="1"/>
</dbReference>
<dbReference type="PANTHER" id="PTHR45902:SF5">
    <property type="entry name" value="G-PROTEIN COUPLED RECEPTORS FAMILY 2 PROFILE 2 DOMAIN-CONTAINING PROTEIN"/>
    <property type="match status" value="1"/>
</dbReference>
<dbReference type="GO" id="GO:0007166">
    <property type="term" value="P:cell surface receptor signaling pathway"/>
    <property type="evidence" value="ECO:0007669"/>
    <property type="project" value="InterPro"/>
</dbReference>
<feature type="transmembrane region" description="Helical" evidence="7">
    <location>
        <begin position="717"/>
        <end position="743"/>
    </location>
</feature>
<proteinExistence type="predicted"/>
<dbReference type="InterPro" id="IPR000832">
    <property type="entry name" value="GPCR_2_secretin-like"/>
</dbReference>
<dbReference type="SUPFAM" id="SSF81321">
    <property type="entry name" value="Family A G protein-coupled receptor-like"/>
    <property type="match status" value="1"/>
</dbReference>
<evidence type="ECO:0000256" key="7">
    <source>
        <dbReference type="SAM" id="Phobius"/>
    </source>
</evidence>
<keyword evidence="3 7" id="KW-1133">Transmembrane helix</keyword>
<feature type="transmembrane region" description="Helical" evidence="7">
    <location>
        <begin position="926"/>
        <end position="947"/>
    </location>
</feature>
<comment type="caution">
    <text evidence="10">The sequence shown here is derived from an EMBL/GenBank/DDBJ whole genome shotgun (WGS) entry which is preliminary data.</text>
</comment>
<evidence type="ECO:0000259" key="8">
    <source>
        <dbReference type="PROSITE" id="PS50261"/>
    </source>
</evidence>
<feature type="transmembrane region" description="Helical" evidence="7">
    <location>
        <begin position="881"/>
        <end position="905"/>
    </location>
</feature>
<feature type="region of interest" description="Disordered" evidence="6">
    <location>
        <begin position="1014"/>
        <end position="1033"/>
    </location>
</feature>
<reference evidence="10 11" key="1">
    <citation type="submission" date="2024-05" db="EMBL/GenBank/DDBJ databases">
        <authorList>
            <person name="Wallberg A."/>
        </authorList>
    </citation>
    <scope>NUCLEOTIDE SEQUENCE [LARGE SCALE GENOMIC DNA]</scope>
</reference>
<dbReference type="InterPro" id="IPR001212">
    <property type="entry name" value="Somatomedin_B_dom"/>
</dbReference>